<evidence type="ECO:0000313" key="3">
    <source>
        <dbReference type="Proteomes" id="UP001189429"/>
    </source>
</evidence>
<comment type="caution">
    <text evidence="2">The sequence shown here is derived from an EMBL/GenBank/DDBJ whole genome shotgun (WGS) entry which is preliminary data.</text>
</comment>
<feature type="compositionally biased region" description="Basic and acidic residues" evidence="1">
    <location>
        <begin position="82"/>
        <end position="91"/>
    </location>
</feature>
<keyword evidence="3" id="KW-1185">Reference proteome</keyword>
<reference evidence="2" key="1">
    <citation type="submission" date="2023-10" db="EMBL/GenBank/DDBJ databases">
        <authorList>
            <person name="Chen Y."/>
            <person name="Shah S."/>
            <person name="Dougan E. K."/>
            <person name="Thang M."/>
            <person name="Chan C."/>
        </authorList>
    </citation>
    <scope>NUCLEOTIDE SEQUENCE [LARGE SCALE GENOMIC DNA]</scope>
</reference>
<feature type="compositionally biased region" description="Polar residues" evidence="1">
    <location>
        <begin position="267"/>
        <end position="276"/>
    </location>
</feature>
<accession>A0ABN9X6Q8</accession>
<feature type="non-terminal residue" evidence="2">
    <location>
        <position position="391"/>
    </location>
</feature>
<proteinExistence type="predicted"/>
<evidence type="ECO:0000256" key="1">
    <source>
        <dbReference type="SAM" id="MobiDB-lite"/>
    </source>
</evidence>
<dbReference type="EMBL" id="CAUYUJ010019983">
    <property type="protein sequence ID" value="CAK0895036.1"/>
    <property type="molecule type" value="Genomic_DNA"/>
</dbReference>
<feature type="compositionally biased region" description="Low complexity" evidence="1">
    <location>
        <begin position="67"/>
        <end position="81"/>
    </location>
</feature>
<dbReference type="Proteomes" id="UP001189429">
    <property type="component" value="Unassembled WGS sequence"/>
</dbReference>
<organism evidence="2 3">
    <name type="scientific">Prorocentrum cordatum</name>
    <dbReference type="NCBI Taxonomy" id="2364126"/>
    <lineage>
        <taxon>Eukaryota</taxon>
        <taxon>Sar</taxon>
        <taxon>Alveolata</taxon>
        <taxon>Dinophyceae</taxon>
        <taxon>Prorocentrales</taxon>
        <taxon>Prorocentraceae</taxon>
        <taxon>Prorocentrum</taxon>
    </lineage>
</organism>
<feature type="region of interest" description="Disordered" evidence="1">
    <location>
        <begin position="187"/>
        <end position="391"/>
    </location>
</feature>
<protein>
    <submittedName>
        <fullName evidence="2">Uncharacterized protein</fullName>
    </submittedName>
</protein>
<evidence type="ECO:0000313" key="2">
    <source>
        <dbReference type="EMBL" id="CAK0895036.1"/>
    </source>
</evidence>
<gene>
    <name evidence="2" type="ORF">PCOR1329_LOCUS73917</name>
</gene>
<feature type="non-terminal residue" evidence="2">
    <location>
        <position position="1"/>
    </location>
</feature>
<feature type="compositionally biased region" description="Gly residues" evidence="1">
    <location>
        <begin position="55"/>
        <end position="64"/>
    </location>
</feature>
<feature type="compositionally biased region" description="Basic and acidic residues" evidence="1">
    <location>
        <begin position="380"/>
        <end position="391"/>
    </location>
</feature>
<sequence length="391" mass="41207">PTHLQQGCRGGQERSQATHQNSEEGVHPLGALRNGRQREDGPRSRQGGRAQPPGGHSGARGQGGHTPAAVGGPAQGGVAAQVDERRPEGRADPGAAQPAHHRLHHPAPQAACRTGHGGAGAHGVRAVLAELRGSSRLALAVLRSFGAPARKEAGDRRRAPDGPYAHALPYLERRQEAHHFHLEQSGRRFLGHGGGRTIDPPRGDAQADESSGGSADGLPRGRDLRQRSQLLRQHRPRPVAREGQRPALPSAAVDHGHPDVPRPEGGTVSSQSTVPGRSSLAARGRQEAGDGLGRARRKTGAPRLREALHPNLQQDGSGGPGPGPPEKDRQHTRQPGHPEQAARGGPRLRCGRRARQAAQTPNARGWSGDGQASLWQAHRPGQDGRHGRGEG</sequence>
<feature type="region of interest" description="Disordered" evidence="1">
    <location>
        <begin position="1"/>
        <end position="120"/>
    </location>
</feature>
<name>A0ABN9X6Q8_9DINO</name>